<dbReference type="OrthoDB" id="370626at2"/>
<evidence type="ECO:0000256" key="3">
    <source>
        <dbReference type="ARBA" id="ARBA00022691"/>
    </source>
</evidence>
<evidence type="ECO:0000313" key="7">
    <source>
        <dbReference type="EMBL" id="RBI68617.1"/>
    </source>
</evidence>
<dbReference type="InterPro" id="IPR039262">
    <property type="entry name" value="DTWD2/TAPT"/>
</dbReference>
<dbReference type="RefSeq" id="WP_113268589.1">
    <property type="nucleotide sequence ID" value="NZ_QNTU01000002.1"/>
</dbReference>
<proteinExistence type="predicted"/>
<dbReference type="GO" id="GO:0008033">
    <property type="term" value="P:tRNA processing"/>
    <property type="evidence" value="ECO:0007669"/>
    <property type="project" value="UniProtKB-KW"/>
</dbReference>
<organism evidence="7 8">
    <name type="scientific">Vreelandella sulfidaeris</name>
    <dbReference type="NCBI Taxonomy" id="115553"/>
    <lineage>
        <taxon>Bacteria</taxon>
        <taxon>Pseudomonadati</taxon>
        <taxon>Pseudomonadota</taxon>
        <taxon>Gammaproteobacteria</taxon>
        <taxon>Oceanospirillales</taxon>
        <taxon>Halomonadaceae</taxon>
        <taxon>Vreelandella</taxon>
    </lineage>
</organism>
<accession>A0A365TRJ1</accession>
<dbReference type="PANTHER" id="PTHR21392:SF1">
    <property type="entry name" value="TRNA-URIDINE AMINOCARBOXYPROPYLTRANSFERASE"/>
    <property type="match status" value="1"/>
</dbReference>
<dbReference type="InterPro" id="IPR005636">
    <property type="entry name" value="DTW"/>
</dbReference>
<evidence type="ECO:0000256" key="4">
    <source>
        <dbReference type="ARBA" id="ARBA00022694"/>
    </source>
</evidence>
<dbReference type="GO" id="GO:0016432">
    <property type="term" value="F:tRNA-uridine aminocarboxypropyltransferase activity"/>
    <property type="evidence" value="ECO:0007669"/>
    <property type="project" value="UniProtKB-EC"/>
</dbReference>
<keyword evidence="3" id="KW-0949">S-adenosyl-L-methionine</keyword>
<feature type="region of interest" description="Disordered" evidence="5">
    <location>
        <begin position="1"/>
        <end position="25"/>
    </location>
</feature>
<dbReference type="EMBL" id="QNTU01000002">
    <property type="protein sequence ID" value="RBI68617.1"/>
    <property type="molecule type" value="Genomic_DNA"/>
</dbReference>
<dbReference type="EC" id="2.5.1.25" evidence="1"/>
<evidence type="ECO:0000256" key="1">
    <source>
        <dbReference type="ARBA" id="ARBA00012386"/>
    </source>
</evidence>
<evidence type="ECO:0000313" key="8">
    <source>
        <dbReference type="Proteomes" id="UP000252204"/>
    </source>
</evidence>
<keyword evidence="2" id="KW-0808">Transferase</keyword>
<feature type="compositionally biased region" description="Basic and acidic residues" evidence="5">
    <location>
        <begin position="7"/>
        <end position="18"/>
    </location>
</feature>
<feature type="domain" description="DTW" evidence="6">
    <location>
        <begin position="39"/>
        <end position="236"/>
    </location>
</feature>
<evidence type="ECO:0000259" key="6">
    <source>
        <dbReference type="SMART" id="SM01144"/>
    </source>
</evidence>
<dbReference type="Proteomes" id="UP000252204">
    <property type="component" value="Unassembled WGS sequence"/>
</dbReference>
<keyword evidence="8" id="KW-1185">Reference proteome</keyword>
<comment type="caution">
    <text evidence="7">The sequence shown here is derived from an EMBL/GenBank/DDBJ whole genome shotgun (WGS) entry which is preliminary data.</text>
</comment>
<gene>
    <name evidence="7" type="ORF">DQ400_04365</name>
</gene>
<keyword evidence="4" id="KW-0819">tRNA processing</keyword>
<dbReference type="SMART" id="SM01144">
    <property type="entry name" value="DTW"/>
    <property type="match status" value="1"/>
</dbReference>
<protein>
    <recommendedName>
        <fullName evidence="1">tRNA-uridine aminocarboxypropyltransferase</fullName>
        <ecNumber evidence="1">2.5.1.25</ecNumber>
    </recommendedName>
</protein>
<feature type="region of interest" description="Disordered" evidence="5">
    <location>
        <begin position="248"/>
        <end position="270"/>
    </location>
</feature>
<reference evidence="8" key="1">
    <citation type="submission" date="2018-06" db="EMBL/GenBank/DDBJ databases">
        <title>Whole genome sequencing of four bacterial strains from South Shetland trench revealing bio-synthetic gene clusters.</title>
        <authorList>
            <person name="Abdel-Mageed W.M."/>
            <person name="Lehri B."/>
            <person name="Jarmusch S."/>
            <person name="Miranda K."/>
            <person name="Goodfellow M."/>
            <person name="Jaspars M."/>
            <person name="Karlyshev A.V."/>
        </authorList>
    </citation>
    <scope>NUCLEOTIDE SEQUENCE [LARGE SCALE GENOMIC DNA]</scope>
    <source>
        <strain evidence="8">SST4</strain>
    </source>
</reference>
<dbReference type="PANTHER" id="PTHR21392">
    <property type="entry name" value="TRNA-URIDINE AMINOCARBOXYPROPYLTRANSFERASE 2"/>
    <property type="match status" value="1"/>
</dbReference>
<dbReference type="Pfam" id="PF03942">
    <property type="entry name" value="DTW"/>
    <property type="match status" value="1"/>
</dbReference>
<evidence type="ECO:0000256" key="5">
    <source>
        <dbReference type="SAM" id="MobiDB-lite"/>
    </source>
</evidence>
<name>A0A365TRJ1_9GAMM</name>
<evidence type="ECO:0000256" key="2">
    <source>
        <dbReference type="ARBA" id="ARBA00022679"/>
    </source>
</evidence>
<dbReference type="AlphaFoldDB" id="A0A365TRJ1"/>
<sequence>MSAFDSSVKDRSVKDRSAGDGAAEHPLLPRREFKARGSFVTRCDNCQLPVLNCLCPYQVKAESVAQVWLLTHPLEHYKPTNTGRLIRDVLPTTQVFTWYRTAPDAQLAALLGDPRYAPFVIFPDDQPDYADRVVDIEAVHAAKHEARIPVFIILDGTWRQARRMFRKSPYLDALPVLPLRTERETRYRLRKPASKTHLCTAEVAIELLRQGGDTVAADVLDDYFEVFNDSYAASRLHHKIDPPTATMRRLAAKQRASDSEPSYPGAHSRA</sequence>